<comment type="cofactor">
    <cofactor evidence="1">
        <name>[4Fe-4S] cluster</name>
        <dbReference type="ChEBI" id="CHEBI:49883"/>
    </cofactor>
</comment>
<dbReference type="SUPFAM" id="SSF48452">
    <property type="entry name" value="TPR-like"/>
    <property type="match status" value="1"/>
</dbReference>
<dbReference type="AlphaFoldDB" id="A0A450UU63"/>
<proteinExistence type="predicted"/>
<dbReference type="Pfam" id="PF04055">
    <property type="entry name" value="Radical_SAM"/>
    <property type="match status" value="1"/>
</dbReference>
<feature type="domain" description="Radical SAM core" evidence="7">
    <location>
        <begin position="220"/>
        <end position="467"/>
    </location>
</feature>
<gene>
    <name evidence="8" type="ORF">BECKLFY1418B_GA0070995_107915</name>
</gene>
<dbReference type="PROSITE" id="PS51332">
    <property type="entry name" value="B12_BINDING"/>
    <property type="match status" value="1"/>
</dbReference>
<evidence type="ECO:0000256" key="3">
    <source>
        <dbReference type="ARBA" id="ARBA00022723"/>
    </source>
</evidence>
<dbReference type="InterPro" id="IPR023404">
    <property type="entry name" value="rSAM_horseshoe"/>
</dbReference>
<evidence type="ECO:0000259" key="6">
    <source>
        <dbReference type="PROSITE" id="PS51332"/>
    </source>
</evidence>
<feature type="domain" description="B12-binding" evidence="6">
    <location>
        <begin position="26"/>
        <end position="166"/>
    </location>
</feature>
<dbReference type="InterPro" id="IPR058240">
    <property type="entry name" value="rSAM_sf"/>
</dbReference>
<evidence type="ECO:0000259" key="7">
    <source>
        <dbReference type="PROSITE" id="PS51918"/>
    </source>
</evidence>
<evidence type="ECO:0000256" key="1">
    <source>
        <dbReference type="ARBA" id="ARBA00001966"/>
    </source>
</evidence>
<dbReference type="InterPro" id="IPR034466">
    <property type="entry name" value="Methyltransferase_Class_B"/>
</dbReference>
<dbReference type="EMBL" id="CAADFF010000079">
    <property type="protein sequence ID" value="VFJ96099.1"/>
    <property type="molecule type" value="Genomic_DNA"/>
</dbReference>
<dbReference type="Gene3D" id="3.80.30.20">
    <property type="entry name" value="tm_1862 like domain"/>
    <property type="match status" value="1"/>
</dbReference>
<dbReference type="SMART" id="SM00729">
    <property type="entry name" value="Elp3"/>
    <property type="match status" value="1"/>
</dbReference>
<dbReference type="GO" id="GO:0031419">
    <property type="term" value="F:cobalamin binding"/>
    <property type="evidence" value="ECO:0007669"/>
    <property type="project" value="InterPro"/>
</dbReference>
<dbReference type="PANTHER" id="PTHR43409">
    <property type="entry name" value="ANAEROBIC MAGNESIUM-PROTOPORPHYRIN IX MONOMETHYL ESTER CYCLASE-RELATED"/>
    <property type="match status" value="1"/>
</dbReference>
<reference evidence="8" key="1">
    <citation type="submission" date="2019-02" db="EMBL/GenBank/DDBJ databases">
        <authorList>
            <person name="Gruber-Vodicka R. H."/>
            <person name="Seah K. B. B."/>
        </authorList>
    </citation>
    <scope>NUCLEOTIDE SEQUENCE</scope>
    <source>
        <strain evidence="8">BECK_M7</strain>
    </source>
</reference>
<organism evidence="8">
    <name type="scientific">Candidatus Kentrum sp. LFY</name>
    <dbReference type="NCBI Taxonomy" id="2126342"/>
    <lineage>
        <taxon>Bacteria</taxon>
        <taxon>Pseudomonadati</taxon>
        <taxon>Pseudomonadota</taxon>
        <taxon>Gammaproteobacteria</taxon>
        <taxon>Candidatus Kentrum</taxon>
    </lineage>
</organism>
<dbReference type="InterPro" id="IPR006638">
    <property type="entry name" value="Elp3/MiaA/NifB-like_rSAM"/>
</dbReference>
<dbReference type="SFLD" id="SFLDS00029">
    <property type="entry name" value="Radical_SAM"/>
    <property type="match status" value="1"/>
</dbReference>
<keyword evidence="3" id="KW-0479">Metal-binding</keyword>
<dbReference type="InterPro" id="IPR051198">
    <property type="entry name" value="BchE-like"/>
</dbReference>
<dbReference type="InterPro" id="IPR036724">
    <property type="entry name" value="Cobalamin-bd_sf"/>
</dbReference>
<dbReference type="GO" id="GO:0051539">
    <property type="term" value="F:4 iron, 4 sulfur cluster binding"/>
    <property type="evidence" value="ECO:0007669"/>
    <property type="project" value="UniProtKB-KW"/>
</dbReference>
<dbReference type="Gene3D" id="3.40.50.280">
    <property type="entry name" value="Cobalamin-binding domain"/>
    <property type="match status" value="1"/>
</dbReference>
<sequence>MPNYTENTVSTIRKNILLVLLPYLLDSTSLNSKLRSFKAFPYGLLSLATYLKRQIGNSLNIEILDCNFNDGRDIISVIKGKLTEFKPDVVGLSMMFDNSYGYLKDISITIKKYNKDTIVVLGGAAATASYASIMAEQENIDGICFSEGEIPFLRMLNSKNMLDFVDKDVSWITRSSLREGRVPKKTLVENLDDVIAVDYGFIDTSSYAMGEAFSPFAGQMASRKQFFLLTSRGCPFKCTFCMRSADDDKDMRYASVKEIINHLRFLVSEYNMNVLTIYDDQILLDKERAKHLFRELAQFNFRIECPNGLSVAFMDDELIKLMRDAGMDTVFLAIESGSPYVLNELIHKPLKLKMVKPVVKTLRKHNFWIHGFFVSGMPGERDEHRDETVEFIKEVGLDWSGFSLATPSRGSELFKICIENGYIRRDMGVAELDVNKYIINTPEYTPEYVAKKTYTMNLDVNFVNNYRMKHGEYRIAADAFMDVIKRYPNHAFAYYYLSKSLYALNKDREAQLAMENFYEIKRKDDMWKEYVKYFNIS</sequence>
<dbReference type="SFLD" id="SFLDG01123">
    <property type="entry name" value="methyltransferase_(Class_B)"/>
    <property type="match status" value="1"/>
</dbReference>
<dbReference type="PROSITE" id="PS51918">
    <property type="entry name" value="RADICAL_SAM"/>
    <property type="match status" value="1"/>
</dbReference>
<dbReference type="SFLD" id="SFLDG01082">
    <property type="entry name" value="B12-binding_domain_containing"/>
    <property type="match status" value="1"/>
</dbReference>
<accession>A0A450UU63</accession>
<evidence type="ECO:0000313" key="8">
    <source>
        <dbReference type="EMBL" id="VFJ96099.1"/>
    </source>
</evidence>
<name>A0A450UU63_9GAMM</name>
<keyword evidence="4" id="KW-0408">Iron</keyword>
<evidence type="ECO:0000256" key="5">
    <source>
        <dbReference type="ARBA" id="ARBA00023014"/>
    </source>
</evidence>
<dbReference type="Gene3D" id="1.25.40.10">
    <property type="entry name" value="Tetratricopeptide repeat domain"/>
    <property type="match status" value="1"/>
</dbReference>
<dbReference type="SUPFAM" id="SSF102114">
    <property type="entry name" value="Radical SAM enzymes"/>
    <property type="match status" value="1"/>
</dbReference>
<keyword evidence="2" id="KW-0949">S-adenosyl-L-methionine</keyword>
<dbReference type="InterPro" id="IPR007197">
    <property type="entry name" value="rSAM"/>
</dbReference>
<evidence type="ECO:0000256" key="2">
    <source>
        <dbReference type="ARBA" id="ARBA00022691"/>
    </source>
</evidence>
<protein>
    <submittedName>
        <fullName evidence="8">Radical SAM superfamily enzyme YgiQ, UPF0313 family</fullName>
    </submittedName>
</protein>
<dbReference type="InterPro" id="IPR011990">
    <property type="entry name" value="TPR-like_helical_dom_sf"/>
</dbReference>
<dbReference type="CDD" id="cd01335">
    <property type="entry name" value="Radical_SAM"/>
    <property type="match status" value="1"/>
</dbReference>
<keyword evidence="5" id="KW-0411">Iron-sulfur</keyword>
<dbReference type="GO" id="GO:0003824">
    <property type="term" value="F:catalytic activity"/>
    <property type="evidence" value="ECO:0007669"/>
    <property type="project" value="InterPro"/>
</dbReference>
<dbReference type="InterPro" id="IPR006158">
    <property type="entry name" value="Cobalamin-bd"/>
</dbReference>
<dbReference type="Pfam" id="PF02310">
    <property type="entry name" value="B12-binding"/>
    <property type="match status" value="1"/>
</dbReference>
<dbReference type="SUPFAM" id="SSF52242">
    <property type="entry name" value="Cobalamin (vitamin B12)-binding domain"/>
    <property type="match status" value="1"/>
</dbReference>
<evidence type="ECO:0000256" key="4">
    <source>
        <dbReference type="ARBA" id="ARBA00023004"/>
    </source>
</evidence>
<dbReference type="GO" id="GO:0046872">
    <property type="term" value="F:metal ion binding"/>
    <property type="evidence" value="ECO:0007669"/>
    <property type="project" value="UniProtKB-KW"/>
</dbReference>